<name>A0A9E4N4Q9_9GAMM</name>
<sequence>MHWTYSQSETDSDLQQGDLLSPTDELREILKEVHPHFCADKYIGFVITTQTCDLARRGKKSPKAHYINIAAVRSLKDTAAHIFERAIRPVSNGVFRKSDRATAKDLLHRIFNQNEQALGLFYFHPDADIGLGDHSVAFLRIAIAMRAEHYEVLLKARTGGLDPAFQAKLGWLVGNLYSRAATPDWADYEGGKDELKQLESEYLKEQIPGHGPTWVDDELIVAGQQNNVNFDGFDSSGLIEELEQYRPLPSIEKLIREVADQAKNALKINPHTKKQVDEVFNNRGDHLFSLFEKHLQLSEEDADGDTRTGDALSSPEVKDAIIQSLHELKEAIIDMLSVSDENLEKLANRLKNNGKIKKLLK</sequence>
<dbReference type="Proteomes" id="UP000886667">
    <property type="component" value="Unassembled WGS sequence"/>
</dbReference>
<evidence type="ECO:0000313" key="2">
    <source>
        <dbReference type="Proteomes" id="UP000886667"/>
    </source>
</evidence>
<evidence type="ECO:0000313" key="1">
    <source>
        <dbReference type="EMBL" id="MCG7946178.1"/>
    </source>
</evidence>
<organism evidence="1 2">
    <name type="scientific">Candidatus Thiodiazotropha taylori</name>
    <dbReference type="NCBI Taxonomy" id="2792791"/>
    <lineage>
        <taxon>Bacteria</taxon>
        <taxon>Pseudomonadati</taxon>
        <taxon>Pseudomonadota</taxon>
        <taxon>Gammaproteobacteria</taxon>
        <taxon>Chromatiales</taxon>
        <taxon>Sedimenticolaceae</taxon>
        <taxon>Candidatus Thiodiazotropha</taxon>
    </lineage>
</organism>
<reference evidence="1" key="1">
    <citation type="journal article" date="2021" name="Proc. Natl. Acad. Sci. U.S.A.">
        <title>Global biogeography of chemosynthetic symbionts reveals both localized and globally distributed symbiont groups. .</title>
        <authorList>
            <person name="Osvatic J.T."/>
            <person name="Wilkins L.G.E."/>
            <person name="Leibrecht L."/>
            <person name="Leray M."/>
            <person name="Zauner S."/>
            <person name="Polzin J."/>
            <person name="Camacho Y."/>
            <person name="Gros O."/>
            <person name="van Gils J.A."/>
            <person name="Eisen J.A."/>
            <person name="Petersen J.M."/>
            <person name="Yuen B."/>
        </authorList>
    </citation>
    <scope>NUCLEOTIDE SEQUENCE</scope>
    <source>
        <strain evidence="1">MAGclacostrist064TRANS</strain>
    </source>
</reference>
<proteinExistence type="predicted"/>
<dbReference type="AlphaFoldDB" id="A0A9E4N4Q9"/>
<accession>A0A9E4N4Q9</accession>
<comment type="caution">
    <text evidence="1">The sequence shown here is derived from an EMBL/GenBank/DDBJ whole genome shotgun (WGS) entry which is preliminary data.</text>
</comment>
<protein>
    <submittedName>
        <fullName evidence="1">Uncharacterized protein</fullName>
    </submittedName>
</protein>
<dbReference type="EMBL" id="JAEPCM010000250">
    <property type="protein sequence ID" value="MCG7946178.1"/>
    <property type="molecule type" value="Genomic_DNA"/>
</dbReference>
<gene>
    <name evidence="1" type="ORF">JAZ07_07495</name>
</gene>